<name>A0A1W2H6D2_9BACT</name>
<reference evidence="2" key="1">
    <citation type="submission" date="2017-04" db="EMBL/GenBank/DDBJ databases">
        <authorList>
            <person name="Varghese N."/>
            <person name="Submissions S."/>
        </authorList>
    </citation>
    <scope>NUCLEOTIDE SEQUENCE [LARGE SCALE GENOMIC DNA]</scope>
    <source>
        <strain evidence="2">DSM 16537</strain>
    </source>
</reference>
<organism evidence="1 2">
    <name type="scientific">Aquiflexum balticum DSM 16537</name>
    <dbReference type="NCBI Taxonomy" id="758820"/>
    <lineage>
        <taxon>Bacteria</taxon>
        <taxon>Pseudomonadati</taxon>
        <taxon>Bacteroidota</taxon>
        <taxon>Cytophagia</taxon>
        <taxon>Cytophagales</taxon>
        <taxon>Cyclobacteriaceae</taxon>
        <taxon>Aquiflexum</taxon>
    </lineage>
</organism>
<dbReference type="AlphaFoldDB" id="A0A1W2H6D2"/>
<protein>
    <submittedName>
        <fullName evidence="1">Uncharacterized protein</fullName>
    </submittedName>
</protein>
<accession>A0A1W2H6D2</accession>
<sequence>MKYIEIPESHLDGFRSLSLFSTEDYEKFKEIVSTIKFDGQREIFESLDQYIGALNQDYKDIFKALISVFLLHADAGEIDGDFIEGFSASFNRKLNPKKKNQTKLLTDRIKDLFYSSHLLILSLKAASLYQEAEHLFSQGRVLTDIRPIFNKDASEFSENYAILLHRLKIEFNEEDGRKDIYFTMTRNQILELSETLARALEKERTIKSKTHFKFL</sequence>
<dbReference type="STRING" id="758820.SAMN00777080_3062"/>
<dbReference type="EMBL" id="LT838813">
    <property type="protein sequence ID" value="SMD44441.1"/>
    <property type="molecule type" value="Genomic_DNA"/>
</dbReference>
<gene>
    <name evidence="1" type="ORF">SAMN00777080_3062</name>
</gene>
<evidence type="ECO:0000313" key="1">
    <source>
        <dbReference type="EMBL" id="SMD44441.1"/>
    </source>
</evidence>
<proteinExistence type="predicted"/>
<keyword evidence="2" id="KW-1185">Reference proteome</keyword>
<dbReference type="Proteomes" id="UP000192333">
    <property type="component" value="Chromosome I"/>
</dbReference>
<evidence type="ECO:0000313" key="2">
    <source>
        <dbReference type="Proteomes" id="UP000192333"/>
    </source>
</evidence>